<feature type="region of interest" description="Disordered" evidence="1">
    <location>
        <begin position="1"/>
        <end position="160"/>
    </location>
</feature>
<evidence type="ECO:0000313" key="4">
    <source>
        <dbReference type="Proteomes" id="UP001054889"/>
    </source>
</evidence>
<comment type="caution">
    <text evidence="2">The sequence shown here is derived from an EMBL/GenBank/DDBJ whole genome shotgun (WGS) entry which is preliminary data.</text>
</comment>
<proteinExistence type="predicted"/>
<feature type="region of interest" description="Disordered" evidence="1">
    <location>
        <begin position="268"/>
        <end position="287"/>
    </location>
</feature>
<dbReference type="Proteomes" id="UP001054889">
    <property type="component" value="Unassembled WGS sequence"/>
</dbReference>
<protein>
    <submittedName>
        <fullName evidence="2">Uncharacterized protein</fullName>
    </submittedName>
</protein>
<evidence type="ECO:0000256" key="1">
    <source>
        <dbReference type="SAM" id="MobiDB-lite"/>
    </source>
</evidence>
<feature type="compositionally biased region" description="Pro residues" evidence="1">
    <location>
        <begin position="9"/>
        <end position="20"/>
    </location>
</feature>
<feature type="compositionally biased region" description="Basic and acidic residues" evidence="1">
    <location>
        <begin position="135"/>
        <end position="144"/>
    </location>
</feature>
<feature type="region of interest" description="Disordered" evidence="1">
    <location>
        <begin position="402"/>
        <end position="442"/>
    </location>
</feature>
<feature type="compositionally biased region" description="Polar residues" evidence="1">
    <location>
        <begin position="424"/>
        <end position="436"/>
    </location>
</feature>
<dbReference type="EMBL" id="BQKI01000001">
    <property type="protein sequence ID" value="GJM86114.1"/>
    <property type="molecule type" value="Genomic_DNA"/>
</dbReference>
<feature type="compositionally biased region" description="Gly residues" evidence="1">
    <location>
        <begin position="223"/>
        <end position="234"/>
    </location>
</feature>
<reference evidence="2" key="1">
    <citation type="journal article" date="2018" name="DNA Res.">
        <title>Multiple hybrid de novo genome assembly of finger millet, an orphan allotetraploid crop.</title>
        <authorList>
            <person name="Hatakeyama M."/>
            <person name="Aluri S."/>
            <person name="Balachadran M.T."/>
            <person name="Sivarajan S.R."/>
            <person name="Patrignani A."/>
            <person name="Gruter S."/>
            <person name="Poveda L."/>
            <person name="Shimizu-Inatsugi R."/>
            <person name="Baeten J."/>
            <person name="Francoijs K.J."/>
            <person name="Nataraja K.N."/>
            <person name="Reddy Y.A.N."/>
            <person name="Phadnis S."/>
            <person name="Ravikumar R.L."/>
            <person name="Schlapbach R."/>
            <person name="Sreeman S.M."/>
            <person name="Shimizu K.K."/>
        </authorList>
    </citation>
    <scope>NUCLEOTIDE SEQUENCE</scope>
</reference>
<evidence type="ECO:0000313" key="3">
    <source>
        <dbReference type="EMBL" id="GJM86114.1"/>
    </source>
</evidence>
<dbReference type="AlphaFoldDB" id="A0AAV5BGD2"/>
<feature type="compositionally biased region" description="Basic and acidic residues" evidence="1">
    <location>
        <begin position="268"/>
        <end position="278"/>
    </location>
</feature>
<evidence type="ECO:0000313" key="2">
    <source>
        <dbReference type="EMBL" id="GJM85486.1"/>
    </source>
</evidence>
<gene>
    <name evidence="2" type="primary">ga01251</name>
    <name evidence="3" type="synonym">ga01938</name>
    <name evidence="2" type="ORF">PR202_ga01251</name>
    <name evidence="3" type="ORF">PR202_ga01938</name>
</gene>
<accession>A0AAV5BGD2</accession>
<reference evidence="2" key="2">
    <citation type="submission" date="2021-12" db="EMBL/GenBank/DDBJ databases">
        <title>Resequencing data analysis of finger millet.</title>
        <authorList>
            <person name="Hatakeyama M."/>
            <person name="Aluri S."/>
            <person name="Balachadran M.T."/>
            <person name="Sivarajan S.R."/>
            <person name="Poveda L."/>
            <person name="Shimizu-Inatsugi R."/>
            <person name="Schlapbach R."/>
            <person name="Sreeman S.M."/>
            <person name="Shimizu K.K."/>
        </authorList>
    </citation>
    <scope>NUCLEOTIDE SEQUENCE</scope>
</reference>
<keyword evidence="4" id="KW-1185">Reference proteome</keyword>
<sequence>MDGESCLRTPPPDPSAPPSHPQGAAKGSKRQAMRRLGLAPPPLTQASDATGAVHTRSHRRPPRPRLPAPPEPFALALVAGPLGPAPRAVGAVPARAHARSRPPQRASSSAGSPSRSRSPPEPSALALAAGLRDPTSPRRREPVHSRSRSQLAAATPPLRAPESFALALVAGAFRARCRSPRLRLPAPPVSATPPPRAAVVGRPLRLAASEGLGEEQRQEEGQLKGGPRGAGRGCPAGRRTTVASDGRTEGVAVTWPWQLYEGVRKKEEEQFRLRKEDPSLEESDGEDTRVPEVGMVFNNHTEVNRFYRKYARRVGFGVMLCGNRIKGSCCHAGITNPEGCVVENGIVPAGYIGLPSNVQQFMGNQAAIRPSIVYMVPSGVDPHAFGSGVLMPVMYQQMFQVPQKPNETVPGTSANGKKERPRSQKPTETSQQSNGTPGPASG</sequence>
<feature type="compositionally biased region" description="Low complexity" evidence="1">
    <location>
        <begin position="103"/>
        <end position="129"/>
    </location>
</feature>
<organism evidence="2 4">
    <name type="scientific">Eleusine coracana subsp. coracana</name>
    <dbReference type="NCBI Taxonomy" id="191504"/>
    <lineage>
        <taxon>Eukaryota</taxon>
        <taxon>Viridiplantae</taxon>
        <taxon>Streptophyta</taxon>
        <taxon>Embryophyta</taxon>
        <taxon>Tracheophyta</taxon>
        <taxon>Spermatophyta</taxon>
        <taxon>Magnoliopsida</taxon>
        <taxon>Liliopsida</taxon>
        <taxon>Poales</taxon>
        <taxon>Poaceae</taxon>
        <taxon>PACMAD clade</taxon>
        <taxon>Chloridoideae</taxon>
        <taxon>Cynodonteae</taxon>
        <taxon>Eleusininae</taxon>
        <taxon>Eleusine</taxon>
    </lineage>
</organism>
<feature type="compositionally biased region" description="Low complexity" evidence="1">
    <location>
        <begin position="73"/>
        <end position="95"/>
    </location>
</feature>
<dbReference type="EMBL" id="BQKI01000001">
    <property type="protein sequence ID" value="GJM85486.1"/>
    <property type="molecule type" value="Genomic_DNA"/>
</dbReference>
<feature type="region of interest" description="Disordered" evidence="1">
    <location>
        <begin position="209"/>
        <end position="247"/>
    </location>
</feature>
<feature type="compositionally biased region" description="Polar residues" evidence="1">
    <location>
        <begin position="402"/>
        <end position="415"/>
    </location>
</feature>
<name>A0AAV5BGD2_ELECO</name>